<dbReference type="CDD" id="cd01310">
    <property type="entry name" value="TatD_DNAse"/>
    <property type="match status" value="1"/>
</dbReference>
<dbReference type="AlphaFoldDB" id="A0AAI9SXS5"/>
<dbReference type="InterPro" id="IPR032466">
    <property type="entry name" value="Metal_Hydrolase"/>
</dbReference>
<evidence type="ECO:0000256" key="3">
    <source>
        <dbReference type="ARBA" id="ARBA00022723"/>
    </source>
</evidence>
<keyword evidence="3" id="KW-0479">Metal-binding</keyword>
<proteinExistence type="inferred from homology"/>
<dbReference type="InterPro" id="IPR018228">
    <property type="entry name" value="DNase_TatD-rel_CS"/>
</dbReference>
<organism evidence="5 6">
    <name type="scientific">Candida oxycetoniae</name>
    <dbReference type="NCBI Taxonomy" id="497107"/>
    <lineage>
        <taxon>Eukaryota</taxon>
        <taxon>Fungi</taxon>
        <taxon>Dikarya</taxon>
        <taxon>Ascomycota</taxon>
        <taxon>Saccharomycotina</taxon>
        <taxon>Pichiomycetes</taxon>
        <taxon>Debaryomycetaceae</taxon>
        <taxon>Candida/Lodderomyces clade</taxon>
        <taxon>Candida</taxon>
    </lineage>
</organism>
<dbReference type="Proteomes" id="UP001202479">
    <property type="component" value="Unassembled WGS sequence"/>
</dbReference>
<gene>
    <name evidence="5" type="ORF">KGF56_002331</name>
</gene>
<dbReference type="GO" id="GO:0008296">
    <property type="term" value="F:3'-5'-DNA exonuclease activity"/>
    <property type="evidence" value="ECO:0007669"/>
    <property type="project" value="TreeGrafter"/>
</dbReference>
<dbReference type="PROSITE" id="PS01091">
    <property type="entry name" value="TATD_3"/>
    <property type="match status" value="1"/>
</dbReference>
<dbReference type="PANTHER" id="PTHR10060:SF15">
    <property type="entry name" value="DEOXYRIBONUCLEASE TATDN1"/>
    <property type="match status" value="1"/>
</dbReference>
<accession>A0AAI9SXS5</accession>
<dbReference type="GeneID" id="73379948"/>
<protein>
    <submittedName>
        <fullName evidence="5">Pi038</fullName>
    </submittedName>
</protein>
<reference evidence="5" key="1">
    <citation type="journal article" date="2022" name="DNA Res.">
        <title>Genome analysis of five recently described species of the CUG-Ser clade uncovers Candida theae as a new hybrid lineage with pathogenic potential in the Candida parapsilosis species complex.</title>
        <authorList>
            <person name="Mixao V."/>
            <person name="Del Olmo V."/>
            <person name="Hegedusova E."/>
            <person name="Saus E."/>
            <person name="Pryszcz L."/>
            <person name="Cillingova A."/>
            <person name="Nosek J."/>
            <person name="Gabaldon T."/>
        </authorList>
    </citation>
    <scope>NUCLEOTIDE SEQUENCE</scope>
    <source>
        <strain evidence="5">CBS 10844</strain>
    </source>
</reference>
<dbReference type="InterPro" id="IPR050891">
    <property type="entry name" value="TatD-type_Hydrolase"/>
</dbReference>
<dbReference type="EMBL" id="JAHUZD010000074">
    <property type="protein sequence ID" value="KAI3404814.1"/>
    <property type="molecule type" value="Genomic_DNA"/>
</dbReference>
<dbReference type="InterPro" id="IPR001130">
    <property type="entry name" value="TatD-like"/>
</dbReference>
<evidence type="ECO:0000256" key="2">
    <source>
        <dbReference type="ARBA" id="ARBA00022722"/>
    </source>
</evidence>
<comment type="similarity">
    <text evidence="1">Belongs to the metallo-dependent hydrolases superfamily. TatD-type hydrolase family.</text>
</comment>
<comment type="caution">
    <text evidence="5">The sequence shown here is derived from an EMBL/GenBank/DDBJ whole genome shotgun (WGS) entry which is preliminary data.</text>
</comment>
<dbReference type="RefSeq" id="XP_049180559.1">
    <property type="nucleotide sequence ID" value="XM_049323548.1"/>
</dbReference>
<evidence type="ECO:0000313" key="5">
    <source>
        <dbReference type="EMBL" id="KAI3404814.1"/>
    </source>
</evidence>
<evidence type="ECO:0000256" key="4">
    <source>
        <dbReference type="ARBA" id="ARBA00022801"/>
    </source>
</evidence>
<dbReference type="GO" id="GO:0046872">
    <property type="term" value="F:metal ion binding"/>
    <property type="evidence" value="ECO:0007669"/>
    <property type="project" value="UniProtKB-KW"/>
</dbReference>
<keyword evidence="4" id="KW-0378">Hydrolase</keyword>
<evidence type="ECO:0000313" key="6">
    <source>
        <dbReference type="Proteomes" id="UP001202479"/>
    </source>
</evidence>
<name>A0AAI9SXS5_9ASCO</name>
<dbReference type="PROSITE" id="PS01090">
    <property type="entry name" value="TATD_2"/>
    <property type="match status" value="1"/>
</dbReference>
<sequence length="359" mass="41064">MFQGFYNGSTVSKHPCDIEDVIERAHLFNVDKMLVTASTINESRDHFQLCEKYSNQFNSTAGVHPCSVAKEFYQQEEGGHYTNQLRDDVDEKLQELKNILIKGHQLGYVKALGEIGLDYDRLHYSTKEQQIEMFKRQLDLLRELPFKIPLFLHMRAACDDFVEIIQPYIDTGIIERGKGVVHSFTGSKSELQKILDLGFFIGVNGCSLKTQENVEVASKIPIDKLMIETDAPWCGIRKSHASYKYLTPYPNKFYPEIESGLELNEAKPVFQLDDHLPFPSIKKEAYEKHSNYVSQKSNSVICIKRNIGVFSKPMIKSRNEPVAVGLVAEVLAKIHGIEEDKEIENFIDTIFENSEKLFT</sequence>
<keyword evidence="2" id="KW-0540">Nuclease</keyword>
<evidence type="ECO:0000256" key="1">
    <source>
        <dbReference type="ARBA" id="ARBA00009275"/>
    </source>
</evidence>
<keyword evidence="6" id="KW-1185">Reference proteome</keyword>
<dbReference type="PANTHER" id="PTHR10060">
    <property type="entry name" value="TATD FAMILY DEOXYRIBONUCLEASE"/>
    <property type="match status" value="1"/>
</dbReference>
<dbReference type="Pfam" id="PF01026">
    <property type="entry name" value="TatD_DNase"/>
    <property type="match status" value="1"/>
</dbReference>
<dbReference type="Gene3D" id="3.20.20.140">
    <property type="entry name" value="Metal-dependent hydrolases"/>
    <property type="match status" value="1"/>
</dbReference>
<dbReference type="SUPFAM" id="SSF51556">
    <property type="entry name" value="Metallo-dependent hydrolases"/>
    <property type="match status" value="1"/>
</dbReference>
<dbReference type="GO" id="GO:0005829">
    <property type="term" value="C:cytosol"/>
    <property type="evidence" value="ECO:0007669"/>
    <property type="project" value="TreeGrafter"/>
</dbReference>